<evidence type="ECO:0000313" key="9">
    <source>
        <dbReference type="EMBL" id="STY86557.1"/>
    </source>
</evidence>
<evidence type="ECO:0000256" key="6">
    <source>
        <dbReference type="ARBA" id="ARBA00022840"/>
    </source>
</evidence>
<keyword evidence="5 8" id="KW-0547">Nucleotide-binding</keyword>
<evidence type="ECO:0000256" key="8">
    <source>
        <dbReference type="HAMAP-Rule" id="MF_00692"/>
    </source>
</evidence>
<comment type="catalytic activity">
    <reaction evidence="8">
        <text>L-seryl-[protein] + UTP = O-(5'-uridylyl)-L-seryl-[protein] + diphosphate</text>
        <dbReference type="Rhea" id="RHEA:64604"/>
        <dbReference type="Rhea" id="RHEA-COMP:9863"/>
        <dbReference type="Rhea" id="RHEA-COMP:16635"/>
        <dbReference type="ChEBI" id="CHEBI:29999"/>
        <dbReference type="ChEBI" id="CHEBI:33019"/>
        <dbReference type="ChEBI" id="CHEBI:46398"/>
        <dbReference type="ChEBI" id="CHEBI:156051"/>
    </reaction>
</comment>
<evidence type="ECO:0000256" key="3">
    <source>
        <dbReference type="ARBA" id="ARBA00022695"/>
    </source>
</evidence>
<dbReference type="PANTHER" id="PTHR32057:SF14">
    <property type="entry name" value="PROTEIN ADENYLYLTRANSFERASE SELO, MITOCHONDRIAL"/>
    <property type="match status" value="1"/>
</dbReference>
<proteinExistence type="inferred from homology"/>
<accession>A0A378PJF1</accession>
<feature type="binding site" evidence="8">
    <location>
        <position position="132"/>
    </location>
    <ligand>
        <name>ATP</name>
        <dbReference type="ChEBI" id="CHEBI:30616"/>
    </ligand>
</feature>
<comment type="catalytic activity">
    <reaction evidence="8">
        <text>L-tyrosyl-[protein] + UTP = O-(5'-uridylyl)-L-tyrosyl-[protein] + diphosphate</text>
        <dbReference type="Rhea" id="RHEA:83887"/>
        <dbReference type="Rhea" id="RHEA-COMP:10136"/>
        <dbReference type="Rhea" id="RHEA-COMP:20238"/>
        <dbReference type="ChEBI" id="CHEBI:33019"/>
        <dbReference type="ChEBI" id="CHEBI:46398"/>
        <dbReference type="ChEBI" id="CHEBI:46858"/>
        <dbReference type="ChEBI" id="CHEBI:90602"/>
    </reaction>
</comment>
<gene>
    <name evidence="8" type="primary">ydiU</name>
    <name evidence="8" type="synonym">selO</name>
    <name evidence="9" type="ORF">NCTC11227_00544</name>
</gene>
<comment type="cofactor">
    <cofactor evidence="8">
        <name>Mg(2+)</name>
        <dbReference type="ChEBI" id="CHEBI:18420"/>
    </cofactor>
    <cofactor evidence="8">
        <name>Mn(2+)</name>
        <dbReference type="ChEBI" id="CHEBI:29035"/>
    </cofactor>
</comment>
<comment type="function">
    <text evidence="8">Nucleotidyltransferase involved in the post-translational modification of proteins. It can catalyze the addition of adenosine monophosphate (AMP) or uridine monophosphate (UMP) to a protein, resulting in modifications known as AMPylation and UMPylation.</text>
</comment>
<reference evidence="9 10" key="1">
    <citation type="submission" date="2018-06" db="EMBL/GenBank/DDBJ databases">
        <authorList>
            <consortium name="Pathogen Informatics"/>
            <person name="Doyle S."/>
        </authorList>
    </citation>
    <scope>NUCLEOTIDE SEQUENCE [LARGE SCALE GENOMIC DNA]</scope>
    <source>
        <strain evidence="9 10">NCTC11227</strain>
    </source>
</reference>
<name>A0A378PJF1_9GAMM</name>
<dbReference type="HAMAP" id="MF_00692">
    <property type="entry name" value="SelO"/>
    <property type="match status" value="1"/>
</dbReference>
<comment type="catalytic activity">
    <reaction evidence="8">
        <text>L-threonyl-[protein] + ATP = 3-O-(5'-adenylyl)-L-threonyl-[protein] + diphosphate</text>
        <dbReference type="Rhea" id="RHEA:54292"/>
        <dbReference type="Rhea" id="RHEA-COMP:11060"/>
        <dbReference type="Rhea" id="RHEA-COMP:13847"/>
        <dbReference type="ChEBI" id="CHEBI:30013"/>
        <dbReference type="ChEBI" id="CHEBI:30616"/>
        <dbReference type="ChEBI" id="CHEBI:33019"/>
        <dbReference type="ChEBI" id="CHEBI:138113"/>
        <dbReference type="EC" id="2.7.7.108"/>
    </reaction>
</comment>
<feature type="binding site" evidence="8">
    <location>
        <position position="131"/>
    </location>
    <ligand>
        <name>ATP</name>
        <dbReference type="ChEBI" id="CHEBI:30616"/>
    </ligand>
</feature>
<feature type="binding site" evidence="8">
    <location>
        <position position="96"/>
    </location>
    <ligand>
        <name>ATP</name>
        <dbReference type="ChEBI" id="CHEBI:30616"/>
    </ligand>
</feature>
<keyword evidence="3 8" id="KW-0548">Nucleotidyltransferase</keyword>
<comment type="catalytic activity">
    <reaction evidence="8">
        <text>L-tyrosyl-[protein] + ATP = O-(5'-adenylyl)-L-tyrosyl-[protein] + diphosphate</text>
        <dbReference type="Rhea" id="RHEA:54288"/>
        <dbReference type="Rhea" id="RHEA-COMP:10136"/>
        <dbReference type="Rhea" id="RHEA-COMP:13846"/>
        <dbReference type="ChEBI" id="CHEBI:30616"/>
        <dbReference type="ChEBI" id="CHEBI:33019"/>
        <dbReference type="ChEBI" id="CHEBI:46858"/>
        <dbReference type="ChEBI" id="CHEBI:83624"/>
        <dbReference type="EC" id="2.7.7.108"/>
    </reaction>
</comment>
<dbReference type="Proteomes" id="UP000255102">
    <property type="component" value="Unassembled WGS sequence"/>
</dbReference>
<dbReference type="GO" id="GO:0000287">
    <property type="term" value="F:magnesium ion binding"/>
    <property type="evidence" value="ECO:0007669"/>
    <property type="project" value="UniProtKB-UniRule"/>
</dbReference>
<evidence type="ECO:0000256" key="2">
    <source>
        <dbReference type="ARBA" id="ARBA00022679"/>
    </source>
</evidence>
<dbReference type="GO" id="GO:0030145">
    <property type="term" value="F:manganese ion binding"/>
    <property type="evidence" value="ECO:0007669"/>
    <property type="project" value="UniProtKB-UniRule"/>
</dbReference>
<evidence type="ECO:0000256" key="7">
    <source>
        <dbReference type="ARBA" id="ARBA00022842"/>
    </source>
</evidence>
<feature type="binding site" evidence="8">
    <location>
        <position position="99"/>
    </location>
    <ligand>
        <name>ATP</name>
        <dbReference type="ChEBI" id="CHEBI:30616"/>
    </ligand>
</feature>
<comment type="catalytic activity">
    <reaction evidence="8">
        <text>L-histidyl-[protein] + UTP = N(tele)-(5'-uridylyl)-L-histidyl-[protein] + diphosphate</text>
        <dbReference type="Rhea" id="RHEA:83891"/>
        <dbReference type="Rhea" id="RHEA-COMP:9745"/>
        <dbReference type="Rhea" id="RHEA-COMP:20239"/>
        <dbReference type="ChEBI" id="CHEBI:29979"/>
        <dbReference type="ChEBI" id="CHEBI:33019"/>
        <dbReference type="ChEBI" id="CHEBI:46398"/>
        <dbReference type="ChEBI" id="CHEBI:233474"/>
    </reaction>
</comment>
<evidence type="ECO:0000256" key="5">
    <source>
        <dbReference type="ARBA" id="ARBA00022741"/>
    </source>
</evidence>
<keyword evidence="4 8" id="KW-0479">Metal-binding</keyword>
<feature type="binding site" evidence="8">
    <location>
        <position position="189"/>
    </location>
    <ligand>
        <name>ATP</name>
        <dbReference type="ChEBI" id="CHEBI:30616"/>
    </ligand>
</feature>
<comment type="similarity">
    <text evidence="1 8">Belongs to the SELO family.</text>
</comment>
<dbReference type="EC" id="2.7.7.108" evidence="8"/>
<comment type="catalytic activity">
    <reaction evidence="8">
        <text>L-seryl-[protein] + ATP = 3-O-(5'-adenylyl)-L-seryl-[protein] + diphosphate</text>
        <dbReference type="Rhea" id="RHEA:58120"/>
        <dbReference type="Rhea" id="RHEA-COMP:9863"/>
        <dbReference type="Rhea" id="RHEA-COMP:15073"/>
        <dbReference type="ChEBI" id="CHEBI:29999"/>
        <dbReference type="ChEBI" id="CHEBI:30616"/>
        <dbReference type="ChEBI" id="CHEBI:33019"/>
        <dbReference type="ChEBI" id="CHEBI:142516"/>
        <dbReference type="EC" id="2.7.7.108"/>
    </reaction>
</comment>
<sequence>MLQSHQTPKKKLMNHQHSYLTVNPRLYHKQNALPLDNPKLAHLNHALYQSMSDLPFDALDWQRIIGADNDAFPDEFEPLAMVYAGHQFGQWAGQLGDGRGLLLTQIIDKQGKLTDLHLKGAGKTPFSRFGDGRAMIASTVREYLCGHALSSLGIASSNALGFVVSDTLIARNQMGRAAALLRTSDCHVRLGHFEWIAVYAPELLGEFTYQMMDIYYPEVRNDINKFLHTVCQNTAKLIASWQLIGFSHGVMNTDNLNITGSTLDFGPFGMMERFNPTWINNHSDHYGRYTYQNQPTIGHWNLQKWLSCFSLLSVQHDVMLACLEDYEATFHQHYDKGICQKIGLDSSHAGAIDLAYEFVGLLKTYELDYTNSFRALIGVLSDDEHRYERGLFHQLTQEISTQGGIERWQDWQARYISTITNAQQSIDLMTRTNPIYILRNAMAERAIQGALKDDFIEVSRLFDLLANPFELQSIAMNEDIAPTDRRDMTPVSCMS</sequence>
<dbReference type="InterPro" id="IPR003846">
    <property type="entry name" value="SelO"/>
</dbReference>
<feature type="binding site" evidence="8">
    <location>
        <position position="264"/>
    </location>
    <ligand>
        <name>ATP</name>
        <dbReference type="ChEBI" id="CHEBI:30616"/>
    </ligand>
</feature>
<evidence type="ECO:0000256" key="4">
    <source>
        <dbReference type="ARBA" id="ARBA00022723"/>
    </source>
</evidence>
<keyword evidence="6 8" id="KW-0067">ATP-binding</keyword>
<feature type="binding site" evidence="8">
    <location>
        <position position="264"/>
    </location>
    <ligand>
        <name>Mg(2+)</name>
        <dbReference type="ChEBI" id="CHEBI:18420"/>
    </ligand>
</feature>
<protein>
    <recommendedName>
        <fullName evidence="8">Protein nucleotidyltransferase YdiU</fullName>
        <ecNumber evidence="8">2.7.7.-</ecNumber>
    </recommendedName>
    <alternativeName>
        <fullName evidence="8">Protein adenylyltransferase YdiU</fullName>
        <ecNumber evidence="8">2.7.7.108</ecNumber>
    </alternativeName>
    <alternativeName>
        <fullName evidence="8">Protein uridylyltransferase YdiU</fullName>
        <ecNumber evidence="8">2.7.7.-</ecNumber>
    </alternativeName>
</protein>
<organism evidence="9 10">
    <name type="scientific">Moraxella ovis</name>
    <dbReference type="NCBI Taxonomy" id="29433"/>
    <lineage>
        <taxon>Bacteria</taxon>
        <taxon>Pseudomonadati</taxon>
        <taxon>Pseudomonadota</taxon>
        <taxon>Gammaproteobacteria</taxon>
        <taxon>Moraxellales</taxon>
        <taxon>Moraxellaceae</taxon>
        <taxon>Moraxella</taxon>
    </lineage>
</organism>
<dbReference type="Pfam" id="PF02696">
    <property type="entry name" value="SelO"/>
    <property type="match status" value="1"/>
</dbReference>
<dbReference type="GO" id="GO:0005524">
    <property type="term" value="F:ATP binding"/>
    <property type="evidence" value="ECO:0007669"/>
    <property type="project" value="UniProtKB-UniRule"/>
</dbReference>
<dbReference type="EC" id="2.7.7.-" evidence="8"/>
<keyword evidence="8" id="KW-0464">Manganese</keyword>
<keyword evidence="2 8" id="KW-0808">Transferase</keyword>
<feature type="binding site" evidence="8">
    <location>
        <position position="98"/>
    </location>
    <ligand>
        <name>ATP</name>
        <dbReference type="ChEBI" id="CHEBI:30616"/>
    </ligand>
</feature>
<dbReference type="GO" id="GO:0070733">
    <property type="term" value="F:AMPylase activity"/>
    <property type="evidence" value="ECO:0007669"/>
    <property type="project" value="UniProtKB-EC"/>
</dbReference>
<dbReference type="AlphaFoldDB" id="A0A378PJF1"/>
<feature type="active site" description="Proton acceptor" evidence="8">
    <location>
        <position position="254"/>
    </location>
</feature>
<feature type="binding site" evidence="8">
    <location>
        <position position="255"/>
    </location>
    <ligand>
        <name>Mg(2+)</name>
        <dbReference type="ChEBI" id="CHEBI:18420"/>
    </ligand>
</feature>
<evidence type="ECO:0000256" key="1">
    <source>
        <dbReference type="ARBA" id="ARBA00009747"/>
    </source>
</evidence>
<evidence type="ECO:0000313" key="10">
    <source>
        <dbReference type="Proteomes" id="UP000255102"/>
    </source>
</evidence>
<dbReference type="PANTHER" id="PTHR32057">
    <property type="entry name" value="PROTEIN ADENYLYLTRANSFERASE SELO, MITOCHONDRIAL"/>
    <property type="match status" value="1"/>
</dbReference>
<dbReference type="EMBL" id="UGPW01000001">
    <property type="protein sequence ID" value="STY86557.1"/>
    <property type="molecule type" value="Genomic_DNA"/>
</dbReference>
<keyword evidence="7 8" id="KW-0460">Magnesium</keyword>
<feature type="binding site" evidence="8">
    <location>
        <position position="182"/>
    </location>
    <ligand>
        <name>ATP</name>
        <dbReference type="ChEBI" id="CHEBI:30616"/>
    </ligand>
</feature>
<feature type="binding site" evidence="8">
    <location>
        <position position="119"/>
    </location>
    <ligand>
        <name>ATP</name>
        <dbReference type="ChEBI" id="CHEBI:30616"/>
    </ligand>
</feature>